<feature type="region of interest" description="Disordered" evidence="1">
    <location>
        <begin position="1"/>
        <end position="24"/>
    </location>
</feature>
<evidence type="ECO:0000313" key="2">
    <source>
        <dbReference type="EMBL" id="JAS10612.1"/>
    </source>
</evidence>
<feature type="non-terminal residue" evidence="2">
    <location>
        <position position="1"/>
    </location>
</feature>
<protein>
    <submittedName>
        <fullName evidence="2">Uncharacterized protein</fullName>
    </submittedName>
</protein>
<gene>
    <name evidence="2" type="ORF">g.2941</name>
</gene>
<name>A0A1B6CAS8_9HEMI</name>
<evidence type="ECO:0000256" key="1">
    <source>
        <dbReference type="SAM" id="MobiDB-lite"/>
    </source>
</evidence>
<sequence>SNNGNSFPSKSTSISNDGATSFVSNINTEPTTITSNGDVDVFSTASDLDLLPLKDMSLFEIMLGLNREPIVGPLSTVVLGEFPTTGAETTEEIILDKRTSDGV</sequence>
<feature type="non-terminal residue" evidence="2">
    <location>
        <position position="103"/>
    </location>
</feature>
<reference evidence="2" key="1">
    <citation type="submission" date="2015-12" db="EMBL/GenBank/DDBJ databases">
        <title>De novo transcriptome assembly of four potential Pierce s Disease insect vectors from Arizona vineyards.</title>
        <authorList>
            <person name="Tassone E.E."/>
        </authorList>
    </citation>
    <scope>NUCLEOTIDE SEQUENCE</scope>
</reference>
<accession>A0A1B6CAS8</accession>
<organism evidence="2">
    <name type="scientific">Clastoptera arizonana</name>
    <name type="common">Arizona spittle bug</name>
    <dbReference type="NCBI Taxonomy" id="38151"/>
    <lineage>
        <taxon>Eukaryota</taxon>
        <taxon>Metazoa</taxon>
        <taxon>Ecdysozoa</taxon>
        <taxon>Arthropoda</taxon>
        <taxon>Hexapoda</taxon>
        <taxon>Insecta</taxon>
        <taxon>Pterygota</taxon>
        <taxon>Neoptera</taxon>
        <taxon>Paraneoptera</taxon>
        <taxon>Hemiptera</taxon>
        <taxon>Auchenorrhyncha</taxon>
        <taxon>Cercopoidea</taxon>
        <taxon>Clastopteridae</taxon>
        <taxon>Clastoptera</taxon>
    </lineage>
</organism>
<proteinExistence type="predicted"/>
<dbReference type="AlphaFoldDB" id="A0A1B6CAS8"/>
<dbReference type="EMBL" id="GEDC01026686">
    <property type="protein sequence ID" value="JAS10612.1"/>
    <property type="molecule type" value="Transcribed_RNA"/>
</dbReference>